<dbReference type="AlphaFoldDB" id="A0A6C0EMN3"/>
<evidence type="ECO:0000256" key="1">
    <source>
        <dbReference type="ARBA" id="ARBA00005422"/>
    </source>
</evidence>
<dbReference type="SUPFAM" id="SSF55159">
    <property type="entry name" value="eIF1-like"/>
    <property type="match status" value="1"/>
</dbReference>
<dbReference type="PROSITE" id="PS50296">
    <property type="entry name" value="SUI1"/>
    <property type="match status" value="1"/>
</dbReference>
<dbReference type="GO" id="GO:0003743">
    <property type="term" value="F:translation initiation factor activity"/>
    <property type="evidence" value="ECO:0007669"/>
    <property type="project" value="InterPro"/>
</dbReference>
<feature type="domain" description="SUI1" evidence="3">
    <location>
        <begin position="23"/>
        <end position="93"/>
    </location>
</feature>
<evidence type="ECO:0000313" key="4">
    <source>
        <dbReference type="EMBL" id="QHT29600.1"/>
    </source>
</evidence>
<evidence type="ECO:0000256" key="2">
    <source>
        <dbReference type="ARBA" id="ARBA00022917"/>
    </source>
</evidence>
<protein>
    <recommendedName>
        <fullName evidence="3">SUI1 domain-containing protein</fullName>
    </recommendedName>
</protein>
<sequence>MNSIINDIEAEITGRNAQKQQKMHVRIQQRTGRKNITILQGISLELDIKNILKDMKKQFSCGGSVQRDENDLPVVVLFGDQRQNILSYFITHDLATRDDFVLHGY</sequence>
<organism evidence="4">
    <name type="scientific">viral metagenome</name>
    <dbReference type="NCBI Taxonomy" id="1070528"/>
    <lineage>
        <taxon>unclassified sequences</taxon>
        <taxon>metagenomes</taxon>
        <taxon>organismal metagenomes</taxon>
    </lineage>
</organism>
<dbReference type="EMBL" id="MN738879">
    <property type="protein sequence ID" value="QHT29600.1"/>
    <property type="molecule type" value="Genomic_DNA"/>
</dbReference>
<dbReference type="InterPro" id="IPR036877">
    <property type="entry name" value="SUI1_dom_sf"/>
</dbReference>
<dbReference type="Pfam" id="PF01253">
    <property type="entry name" value="SUI1"/>
    <property type="match status" value="1"/>
</dbReference>
<dbReference type="PANTHER" id="PTHR10388">
    <property type="entry name" value="EUKARYOTIC TRANSLATION INITIATION FACTOR SUI1"/>
    <property type="match status" value="1"/>
</dbReference>
<comment type="similarity">
    <text evidence="1">Belongs to the SUI1 family.</text>
</comment>
<dbReference type="InterPro" id="IPR005874">
    <property type="entry name" value="SUI1_euk"/>
</dbReference>
<evidence type="ECO:0000259" key="3">
    <source>
        <dbReference type="PROSITE" id="PS50296"/>
    </source>
</evidence>
<dbReference type="Gene3D" id="3.30.780.10">
    <property type="entry name" value="SUI1-like domain"/>
    <property type="match status" value="1"/>
</dbReference>
<dbReference type="InterPro" id="IPR001950">
    <property type="entry name" value="SUI1"/>
</dbReference>
<reference evidence="4" key="1">
    <citation type="journal article" date="2020" name="Nature">
        <title>Giant virus diversity and host interactions through global metagenomics.</title>
        <authorList>
            <person name="Schulz F."/>
            <person name="Roux S."/>
            <person name="Paez-Espino D."/>
            <person name="Jungbluth S."/>
            <person name="Walsh D.A."/>
            <person name="Denef V.J."/>
            <person name="McMahon K.D."/>
            <person name="Konstantinidis K.T."/>
            <person name="Eloe-Fadrosh E.A."/>
            <person name="Kyrpides N.C."/>
            <person name="Woyke T."/>
        </authorList>
    </citation>
    <scope>NUCLEOTIDE SEQUENCE</scope>
    <source>
        <strain evidence="4">GVMAG-M-3300005589-24</strain>
    </source>
</reference>
<dbReference type="CDD" id="cd11566">
    <property type="entry name" value="eIF1_SUI1"/>
    <property type="match status" value="1"/>
</dbReference>
<accession>A0A6C0EMN3</accession>
<name>A0A6C0EMN3_9ZZZZ</name>
<proteinExistence type="inferred from homology"/>
<keyword evidence="2" id="KW-0648">Protein biosynthesis</keyword>